<evidence type="ECO:0000256" key="12">
    <source>
        <dbReference type="ARBA" id="ARBA00022842"/>
    </source>
</evidence>
<evidence type="ECO:0000256" key="4">
    <source>
        <dbReference type="ARBA" id="ARBA00008391"/>
    </source>
</evidence>
<keyword evidence="9" id="KW-0479">Metal-binding</keyword>
<comment type="caution">
    <text evidence="14">The sequence shown here is derived from an EMBL/GenBank/DDBJ whole genome shotgun (WGS) entry which is preliminary data.</text>
</comment>
<keyword evidence="11" id="KW-0547">Nucleotide-binding</keyword>
<dbReference type="PANTHER" id="PTHR43340:SF1">
    <property type="entry name" value="HYPOXANTHINE PHOSPHORIBOSYLTRANSFERASE"/>
    <property type="match status" value="1"/>
</dbReference>
<evidence type="ECO:0000256" key="6">
    <source>
        <dbReference type="ARBA" id="ARBA00022490"/>
    </source>
</evidence>
<dbReference type="Gene3D" id="3.40.50.2020">
    <property type="match status" value="1"/>
</dbReference>
<dbReference type="InterPro" id="IPR000836">
    <property type="entry name" value="PRTase_dom"/>
</dbReference>
<dbReference type="GO" id="GO:0006166">
    <property type="term" value="P:purine ribonucleoside salvage"/>
    <property type="evidence" value="ECO:0007669"/>
    <property type="project" value="UniProtKB-KW"/>
</dbReference>
<evidence type="ECO:0000259" key="13">
    <source>
        <dbReference type="Pfam" id="PF00156"/>
    </source>
</evidence>
<keyword evidence="7" id="KW-0328">Glycosyltransferase</keyword>
<keyword evidence="12" id="KW-0460">Magnesium</keyword>
<accession>X1F200</accession>
<dbReference type="GO" id="GO:0004422">
    <property type="term" value="F:hypoxanthine phosphoribosyltransferase activity"/>
    <property type="evidence" value="ECO:0007669"/>
    <property type="project" value="InterPro"/>
</dbReference>
<evidence type="ECO:0000256" key="1">
    <source>
        <dbReference type="ARBA" id="ARBA00001946"/>
    </source>
</evidence>
<dbReference type="GO" id="GO:0000166">
    <property type="term" value="F:nucleotide binding"/>
    <property type="evidence" value="ECO:0007669"/>
    <property type="project" value="UniProtKB-KW"/>
</dbReference>
<evidence type="ECO:0000256" key="11">
    <source>
        <dbReference type="ARBA" id="ARBA00022741"/>
    </source>
</evidence>
<name>X1F200_9ZZZZ</name>
<dbReference type="EMBL" id="BARW01003283">
    <property type="protein sequence ID" value="GAI65449.1"/>
    <property type="molecule type" value="Genomic_DNA"/>
</dbReference>
<feature type="domain" description="Phosphoribosyltransferase" evidence="13">
    <location>
        <begin position="25"/>
        <end position="169"/>
    </location>
</feature>
<dbReference type="GO" id="GO:0032263">
    <property type="term" value="P:GMP salvage"/>
    <property type="evidence" value="ECO:0007669"/>
    <property type="project" value="TreeGrafter"/>
</dbReference>
<dbReference type="GO" id="GO:0046100">
    <property type="term" value="P:hypoxanthine metabolic process"/>
    <property type="evidence" value="ECO:0007669"/>
    <property type="project" value="TreeGrafter"/>
</dbReference>
<dbReference type="PANTHER" id="PTHR43340">
    <property type="entry name" value="HYPOXANTHINE-GUANINE PHOSPHORIBOSYLTRANSFERASE"/>
    <property type="match status" value="1"/>
</dbReference>
<dbReference type="GO" id="GO:0032264">
    <property type="term" value="P:IMP salvage"/>
    <property type="evidence" value="ECO:0007669"/>
    <property type="project" value="TreeGrafter"/>
</dbReference>
<dbReference type="CDD" id="cd06223">
    <property type="entry name" value="PRTases_typeI"/>
    <property type="match status" value="1"/>
</dbReference>
<dbReference type="SUPFAM" id="SSF53271">
    <property type="entry name" value="PRTase-like"/>
    <property type="match status" value="1"/>
</dbReference>
<proteinExistence type="inferred from homology"/>
<evidence type="ECO:0000256" key="8">
    <source>
        <dbReference type="ARBA" id="ARBA00022679"/>
    </source>
</evidence>
<dbReference type="AlphaFoldDB" id="X1F200"/>
<comment type="pathway">
    <text evidence="3">Purine metabolism; IMP biosynthesis via salvage pathway; IMP from hypoxanthine: step 1/1.</text>
</comment>
<evidence type="ECO:0000256" key="2">
    <source>
        <dbReference type="ARBA" id="ARBA00004496"/>
    </source>
</evidence>
<dbReference type="GO" id="GO:0000287">
    <property type="term" value="F:magnesium ion binding"/>
    <property type="evidence" value="ECO:0007669"/>
    <property type="project" value="TreeGrafter"/>
</dbReference>
<sequence>MSEQKEKELLKNNILGKVLFPSSDIKNRISELGKEITQDYKDKNLLLVSVLRGGVIFLSDLMKEIDLPLSIDFMSISAYGINGTSTGVVRITKDLDESIEGKDVLIVEDIIDTGLTISYLLRNLKSRFPNSLEICTLLDRDIRRIADINIKYIGFKIGEKYIVGYGLDYKQKFRNLQSIYELKLDTVKKDIEFLKNSSSL</sequence>
<dbReference type="InterPro" id="IPR050408">
    <property type="entry name" value="HGPRT"/>
</dbReference>
<keyword evidence="10" id="KW-0660">Purine salvage</keyword>
<keyword evidence="6" id="KW-0963">Cytoplasm</keyword>
<organism evidence="14">
    <name type="scientific">marine sediment metagenome</name>
    <dbReference type="NCBI Taxonomy" id="412755"/>
    <lineage>
        <taxon>unclassified sequences</taxon>
        <taxon>metagenomes</taxon>
        <taxon>ecological metagenomes</taxon>
    </lineage>
</organism>
<keyword evidence="8" id="KW-0808">Transferase</keyword>
<dbReference type="GO" id="GO:0006178">
    <property type="term" value="P:guanine salvage"/>
    <property type="evidence" value="ECO:0007669"/>
    <property type="project" value="TreeGrafter"/>
</dbReference>
<dbReference type="EMBL" id="BARU01000656">
    <property type="protein sequence ID" value="GAH23409.1"/>
    <property type="molecule type" value="Genomic_DNA"/>
</dbReference>
<evidence type="ECO:0000256" key="9">
    <source>
        <dbReference type="ARBA" id="ARBA00022723"/>
    </source>
</evidence>
<dbReference type="NCBIfam" id="TIGR01203">
    <property type="entry name" value="HGPRTase"/>
    <property type="match status" value="1"/>
</dbReference>
<dbReference type="GO" id="GO:0005829">
    <property type="term" value="C:cytosol"/>
    <property type="evidence" value="ECO:0007669"/>
    <property type="project" value="TreeGrafter"/>
</dbReference>
<comment type="subcellular location">
    <subcellularLocation>
        <location evidence="2">Cytoplasm</location>
    </subcellularLocation>
</comment>
<gene>
    <name evidence="14" type="ORF">S03H2_02057</name>
    <name evidence="15" type="ORF">S12H4_08490</name>
</gene>
<evidence type="ECO:0000313" key="15">
    <source>
        <dbReference type="EMBL" id="GAI65449.1"/>
    </source>
</evidence>
<comment type="cofactor">
    <cofactor evidence="1">
        <name>Mg(2+)</name>
        <dbReference type="ChEBI" id="CHEBI:18420"/>
    </cofactor>
</comment>
<dbReference type="FunFam" id="3.40.50.2020:FF:000006">
    <property type="entry name" value="Hypoxanthine phosphoribosyltransferase"/>
    <property type="match status" value="1"/>
</dbReference>
<reference evidence="14" key="1">
    <citation type="journal article" date="2014" name="Front. Microbiol.">
        <title>High frequency of phylogenetically diverse reductive dehalogenase-homologous genes in deep subseafloor sedimentary metagenomes.</title>
        <authorList>
            <person name="Kawai M."/>
            <person name="Futagami T."/>
            <person name="Toyoda A."/>
            <person name="Takaki Y."/>
            <person name="Nishi S."/>
            <person name="Hori S."/>
            <person name="Arai W."/>
            <person name="Tsubouchi T."/>
            <person name="Morono Y."/>
            <person name="Uchiyama I."/>
            <person name="Ito T."/>
            <person name="Fujiyama A."/>
            <person name="Inagaki F."/>
            <person name="Takami H."/>
        </authorList>
    </citation>
    <scope>NUCLEOTIDE SEQUENCE</scope>
    <source>
        <strain evidence="14">Expedition CK06-06</strain>
    </source>
</reference>
<evidence type="ECO:0000256" key="5">
    <source>
        <dbReference type="ARBA" id="ARBA00011895"/>
    </source>
</evidence>
<evidence type="ECO:0000313" key="14">
    <source>
        <dbReference type="EMBL" id="GAH23409.1"/>
    </source>
</evidence>
<evidence type="ECO:0000256" key="7">
    <source>
        <dbReference type="ARBA" id="ARBA00022676"/>
    </source>
</evidence>
<comment type="similarity">
    <text evidence="4">Belongs to the purine/pyrimidine phosphoribosyltransferase family.</text>
</comment>
<dbReference type="InterPro" id="IPR005904">
    <property type="entry name" value="Hxn_phspho_trans"/>
</dbReference>
<dbReference type="InterPro" id="IPR029057">
    <property type="entry name" value="PRTase-like"/>
</dbReference>
<dbReference type="EC" id="2.4.2.8" evidence="5"/>
<evidence type="ECO:0000256" key="3">
    <source>
        <dbReference type="ARBA" id="ARBA00004669"/>
    </source>
</evidence>
<dbReference type="Pfam" id="PF00156">
    <property type="entry name" value="Pribosyltran"/>
    <property type="match status" value="1"/>
</dbReference>
<evidence type="ECO:0000256" key="10">
    <source>
        <dbReference type="ARBA" id="ARBA00022726"/>
    </source>
</evidence>
<protein>
    <recommendedName>
        <fullName evidence="5">hypoxanthine phosphoribosyltransferase</fullName>
        <ecNumber evidence="5">2.4.2.8</ecNumber>
    </recommendedName>
</protein>